<dbReference type="AlphaFoldDB" id="A0A840WWS1"/>
<evidence type="ECO:0000259" key="7">
    <source>
        <dbReference type="Pfam" id="PF01028"/>
    </source>
</evidence>
<dbReference type="GO" id="GO:0006265">
    <property type="term" value="P:DNA topological change"/>
    <property type="evidence" value="ECO:0007669"/>
    <property type="project" value="InterPro"/>
</dbReference>
<dbReference type="SUPFAM" id="SSF55869">
    <property type="entry name" value="DNA topoisomerase I domain"/>
    <property type="match status" value="1"/>
</dbReference>
<dbReference type="GO" id="GO:0003917">
    <property type="term" value="F:DNA topoisomerase type I (single strand cut, ATP-independent) activity"/>
    <property type="evidence" value="ECO:0007669"/>
    <property type="project" value="UniProtKB-EC"/>
</dbReference>
<dbReference type="Gene3D" id="3.30.66.10">
    <property type="entry name" value="DNA topoisomerase I domain"/>
    <property type="match status" value="1"/>
</dbReference>
<dbReference type="GO" id="GO:0003677">
    <property type="term" value="F:DNA binding"/>
    <property type="evidence" value="ECO:0007669"/>
    <property type="project" value="UniProtKB-KW"/>
</dbReference>
<comment type="caution">
    <text evidence="9">The sequence shown here is derived from an EMBL/GenBank/DDBJ whole genome shotgun (WGS) entry which is preliminary data.</text>
</comment>
<proteinExistence type="inferred from homology"/>
<name>A0A840WWS1_9RHOB</name>
<organism evidence="9 10">
    <name type="scientific">Rubricella aquisinus</name>
    <dbReference type="NCBI Taxonomy" id="2028108"/>
    <lineage>
        <taxon>Bacteria</taxon>
        <taxon>Pseudomonadati</taxon>
        <taxon>Pseudomonadota</taxon>
        <taxon>Alphaproteobacteria</taxon>
        <taxon>Rhodobacterales</taxon>
        <taxon>Paracoccaceae</taxon>
        <taxon>Rubricella</taxon>
    </lineage>
</organism>
<gene>
    <name evidence="9" type="ORF">FHS89_000154</name>
</gene>
<reference evidence="9 10" key="1">
    <citation type="submission" date="2020-08" db="EMBL/GenBank/DDBJ databases">
        <title>Genomic Encyclopedia of Type Strains, Phase IV (KMG-IV): sequencing the most valuable type-strain genomes for metagenomic binning, comparative biology and taxonomic classification.</title>
        <authorList>
            <person name="Goeker M."/>
        </authorList>
    </citation>
    <scope>NUCLEOTIDE SEQUENCE [LARGE SCALE GENOMIC DNA]</scope>
    <source>
        <strain evidence="9 10">DSM 103377</strain>
    </source>
</reference>
<accession>A0A840WWS1</accession>
<comment type="catalytic activity">
    <reaction evidence="1">
        <text>ATP-independent breakage of single-stranded DNA, followed by passage and rejoining.</text>
        <dbReference type="EC" id="5.6.2.1"/>
    </reaction>
</comment>
<evidence type="ECO:0000256" key="6">
    <source>
        <dbReference type="ARBA" id="ARBA00023235"/>
    </source>
</evidence>
<evidence type="ECO:0000259" key="8">
    <source>
        <dbReference type="Pfam" id="PF21338"/>
    </source>
</evidence>
<feature type="domain" description="DNA topoisomerase IB N-terminal" evidence="8">
    <location>
        <begin position="26"/>
        <end position="74"/>
    </location>
</feature>
<evidence type="ECO:0000313" key="9">
    <source>
        <dbReference type="EMBL" id="MBB5514156.1"/>
    </source>
</evidence>
<keyword evidence="5" id="KW-0238">DNA-binding</keyword>
<dbReference type="InterPro" id="IPR011010">
    <property type="entry name" value="DNA_brk_join_enz"/>
</dbReference>
<evidence type="ECO:0000256" key="2">
    <source>
        <dbReference type="ARBA" id="ARBA00006645"/>
    </source>
</evidence>
<dbReference type="PRINTS" id="PR00416">
    <property type="entry name" value="EUTPISMRASEI"/>
</dbReference>
<evidence type="ECO:0000256" key="1">
    <source>
        <dbReference type="ARBA" id="ARBA00000213"/>
    </source>
</evidence>
<dbReference type="Proteomes" id="UP000553766">
    <property type="component" value="Unassembled WGS sequence"/>
</dbReference>
<dbReference type="PROSITE" id="PS52038">
    <property type="entry name" value="TOPO_IB_2"/>
    <property type="match status" value="1"/>
</dbReference>
<dbReference type="Gene3D" id="3.90.15.10">
    <property type="entry name" value="Topoisomerase I, Chain A, domain 3"/>
    <property type="match status" value="1"/>
</dbReference>
<dbReference type="InterPro" id="IPR049331">
    <property type="entry name" value="Top1B_N_bact"/>
</dbReference>
<dbReference type="Pfam" id="PF21338">
    <property type="entry name" value="Top1B_N_bact"/>
    <property type="match status" value="1"/>
</dbReference>
<dbReference type="InterPro" id="IPR014711">
    <property type="entry name" value="TopoI_cat_a-hlx-sub_euk"/>
</dbReference>
<feature type="domain" description="DNA topoisomerase I catalytic core eukaryotic-type" evidence="7">
    <location>
        <begin position="91"/>
        <end position="250"/>
    </location>
</feature>
<dbReference type="EMBL" id="JACIJS010000001">
    <property type="protein sequence ID" value="MBB5514156.1"/>
    <property type="molecule type" value="Genomic_DNA"/>
</dbReference>
<evidence type="ECO:0000256" key="4">
    <source>
        <dbReference type="ARBA" id="ARBA00023029"/>
    </source>
</evidence>
<evidence type="ECO:0000256" key="3">
    <source>
        <dbReference type="ARBA" id="ARBA00012891"/>
    </source>
</evidence>
<dbReference type="InterPro" id="IPR001631">
    <property type="entry name" value="TopoI"/>
</dbReference>
<protein>
    <recommendedName>
        <fullName evidence="3">DNA topoisomerase</fullName>
        <ecNumber evidence="3">5.6.2.1</ecNumber>
    </recommendedName>
</protein>
<evidence type="ECO:0000256" key="5">
    <source>
        <dbReference type="ARBA" id="ARBA00023125"/>
    </source>
</evidence>
<dbReference type="InterPro" id="IPR035447">
    <property type="entry name" value="DNA_topo_I_N_sf"/>
</dbReference>
<comment type="similarity">
    <text evidence="2">Belongs to the type IB topoisomerase family.</text>
</comment>
<dbReference type="Pfam" id="PF01028">
    <property type="entry name" value="Topoisom_I"/>
    <property type="match status" value="1"/>
</dbReference>
<evidence type="ECO:0000313" key="10">
    <source>
        <dbReference type="Proteomes" id="UP000553766"/>
    </source>
</evidence>
<dbReference type="InterPro" id="IPR013500">
    <property type="entry name" value="TopoI_cat_euk"/>
</dbReference>
<dbReference type="RefSeq" id="WP_184007475.1">
    <property type="nucleotide sequence ID" value="NZ_JACIJS010000001.1"/>
</dbReference>
<keyword evidence="10" id="KW-1185">Reference proteome</keyword>
<dbReference type="Gene3D" id="1.10.132.120">
    <property type="match status" value="1"/>
</dbReference>
<keyword evidence="4" id="KW-0799">Topoisomerase</keyword>
<keyword evidence="6 9" id="KW-0413">Isomerase</keyword>
<dbReference type="SUPFAM" id="SSF56349">
    <property type="entry name" value="DNA breaking-rejoining enzymes"/>
    <property type="match status" value="1"/>
</dbReference>
<sequence length="330" mass="36188">MSSAPPGLIYYPDTRPGITRRRAGRGWSYTAPDGTRIDAETERARLNALAVPPAYEDVWLCPEPLGHLQATGRDARARKQYRYHPDWATYRARAKYDGLAAFGERLPALRRRIAEGLRADAGEERLALAAVLALLDRGALRLGHPDYTAENGSYGATTLRSDHLDVAEGRIALRYTAKGGRRVRKSLTGSRLARAFQKFDDLPGAELITWLDDAGRARMVRSDQVNALLAEVAGDGTTAKTFRTWHGTLAAFITAHRADGPLTIKDMAEAAAARLHNTVSIARDSYIHPDVIALTDLPPEARIARLDTLRPTPRAGLRQGEAALRALLTQ</sequence>
<dbReference type="EC" id="5.6.2.1" evidence="3"/>